<keyword evidence="2" id="KW-0472">Membrane</keyword>
<dbReference type="OrthoDB" id="160993at2"/>
<name>A0A5A5TAZ6_9CHLR</name>
<feature type="transmembrane region" description="Helical" evidence="2">
    <location>
        <begin position="20"/>
        <end position="49"/>
    </location>
</feature>
<dbReference type="EMBL" id="BIXY01000019">
    <property type="protein sequence ID" value="GCF08183.1"/>
    <property type="molecule type" value="Genomic_DNA"/>
</dbReference>
<evidence type="ECO:0000256" key="1">
    <source>
        <dbReference type="SAM" id="MobiDB-lite"/>
    </source>
</evidence>
<dbReference type="RefSeq" id="WP_149401179.1">
    <property type="nucleotide sequence ID" value="NZ_BIXY01000019.1"/>
</dbReference>
<sequence length="193" mass="20950">MSIGLVVAMNPVLAVMGPIAGIVVCLFAFLFVVLSVAINLLMSFGASWLSEKAEMLKMVRPYVDSVNSSTRAAEQGIAPSDSEQPVARMAAQIPLRLNAADKKVTEVSDTAVDKAIEFRARSMQVKQIAKAFFLPGLTRSRAEKEPTIAGVTRDGAEFASPGYRQIMDERPEVLPGQEPRPVLPPQQIVPTRR</sequence>
<reference evidence="3 4" key="1">
    <citation type="submission" date="2019-01" db="EMBL/GenBank/DDBJ databases">
        <title>Draft genome sequence of Dictyobacter sp. Uno17.</title>
        <authorList>
            <person name="Wang C.M."/>
            <person name="Zheng Y."/>
            <person name="Sakai Y."/>
            <person name="Abe K."/>
            <person name="Yokota A."/>
            <person name="Yabe S."/>
        </authorList>
    </citation>
    <scope>NUCLEOTIDE SEQUENCE [LARGE SCALE GENOMIC DNA]</scope>
    <source>
        <strain evidence="3 4">Uno17</strain>
    </source>
</reference>
<organism evidence="3 4">
    <name type="scientific">Dictyobacter arantiisoli</name>
    <dbReference type="NCBI Taxonomy" id="2014874"/>
    <lineage>
        <taxon>Bacteria</taxon>
        <taxon>Bacillati</taxon>
        <taxon>Chloroflexota</taxon>
        <taxon>Ktedonobacteria</taxon>
        <taxon>Ktedonobacterales</taxon>
        <taxon>Dictyobacteraceae</taxon>
        <taxon>Dictyobacter</taxon>
    </lineage>
</organism>
<keyword evidence="4" id="KW-1185">Reference proteome</keyword>
<evidence type="ECO:0000256" key="2">
    <source>
        <dbReference type="SAM" id="Phobius"/>
    </source>
</evidence>
<protein>
    <submittedName>
        <fullName evidence="3">Uncharacterized protein</fullName>
    </submittedName>
</protein>
<evidence type="ECO:0000313" key="4">
    <source>
        <dbReference type="Proteomes" id="UP000322530"/>
    </source>
</evidence>
<evidence type="ECO:0000313" key="3">
    <source>
        <dbReference type="EMBL" id="GCF08183.1"/>
    </source>
</evidence>
<keyword evidence="2" id="KW-0812">Transmembrane</keyword>
<keyword evidence="2" id="KW-1133">Transmembrane helix</keyword>
<proteinExistence type="predicted"/>
<feature type="region of interest" description="Disordered" evidence="1">
    <location>
        <begin position="170"/>
        <end position="193"/>
    </location>
</feature>
<comment type="caution">
    <text evidence="3">The sequence shown here is derived from an EMBL/GenBank/DDBJ whole genome shotgun (WGS) entry which is preliminary data.</text>
</comment>
<dbReference type="AlphaFoldDB" id="A0A5A5TAZ6"/>
<dbReference type="Proteomes" id="UP000322530">
    <property type="component" value="Unassembled WGS sequence"/>
</dbReference>
<accession>A0A5A5TAZ6</accession>
<gene>
    <name evidence="3" type="ORF">KDI_17470</name>
</gene>